<dbReference type="PaxDb" id="523849-OCC_10584"/>
<dbReference type="GO" id="GO:0005886">
    <property type="term" value="C:plasma membrane"/>
    <property type="evidence" value="ECO:0007669"/>
    <property type="project" value="UniProtKB-SubCell"/>
</dbReference>
<feature type="transmembrane region" description="Helical" evidence="7">
    <location>
        <begin position="271"/>
        <end position="290"/>
    </location>
</feature>
<evidence type="ECO:0000256" key="3">
    <source>
        <dbReference type="ARBA" id="ARBA00022475"/>
    </source>
</evidence>
<feature type="transmembrane region" description="Helical" evidence="7">
    <location>
        <begin position="112"/>
        <end position="136"/>
    </location>
</feature>
<evidence type="ECO:0000256" key="6">
    <source>
        <dbReference type="ARBA" id="ARBA00023136"/>
    </source>
</evidence>
<dbReference type="STRING" id="523849.OCC_10584"/>
<organism evidence="9 10">
    <name type="scientific">Thermococcus litoralis (strain ATCC 51850 / DSM 5473 / JCM 8560 / NS-C)</name>
    <dbReference type="NCBI Taxonomy" id="523849"/>
    <lineage>
        <taxon>Archaea</taxon>
        <taxon>Methanobacteriati</taxon>
        <taxon>Methanobacteriota</taxon>
        <taxon>Thermococci</taxon>
        <taxon>Thermococcales</taxon>
        <taxon>Thermococcaceae</taxon>
        <taxon>Thermococcus</taxon>
    </lineage>
</organism>
<feature type="transmembrane region" description="Helical" evidence="7">
    <location>
        <begin position="157"/>
        <end position="177"/>
    </location>
</feature>
<evidence type="ECO:0000256" key="1">
    <source>
        <dbReference type="ARBA" id="ARBA00004651"/>
    </source>
</evidence>
<feature type="transmembrane region" description="Helical" evidence="7">
    <location>
        <begin position="310"/>
        <end position="331"/>
    </location>
</feature>
<feature type="domain" description="ABC transmembrane type-1" evidence="8">
    <location>
        <begin position="113"/>
        <end position="331"/>
    </location>
</feature>
<keyword evidence="10" id="KW-1185">Reference proteome</keyword>
<dbReference type="PROSITE" id="PS50928">
    <property type="entry name" value="ABC_TM1"/>
    <property type="match status" value="1"/>
</dbReference>
<keyword evidence="5 7" id="KW-1133">Transmembrane helix</keyword>
<evidence type="ECO:0000313" key="9">
    <source>
        <dbReference type="EMBL" id="EHR77544.1"/>
    </source>
</evidence>
<keyword evidence="4 7" id="KW-0812">Transmembrane</keyword>
<accession>H3ZR75</accession>
<keyword evidence="6 7" id="KW-0472">Membrane</keyword>
<evidence type="ECO:0000256" key="5">
    <source>
        <dbReference type="ARBA" id="ARBA00022989"/>
    </source>
</evidence>
<keyword evidence="2 7" id="KW-0813">Transport</keyword>
<comment type="similarity">
    <text evidence="7">Belongs to the binding-protein-dependent transport system permease family.</text>
</comment>
<keyword evidence="3" id="KW-1003">Cell membrane</keyword>
<feature type="transmembrane region" description="Helical" evidence="7">
    <location>
        <begin position="12"/>
        <end position="30"/>
    </location>
</feature>
<dbReference type="OrthoDB" id="44105at2157"/>
<dbReference type="RefSeq" id="WP_004070013.1">
    <property type="nucleotide sequence ID" value="NC_022084.1"/>
</dbReference>
<dbReference type="EMBL" id="CP006670">
    <property type="protein sequence ID" value="EHR77544.1"/>
    <property type="molecule type" value="Genomic_DNA"/>
</dbReference>
<dbReference type="SUPFAM" id="SSF161098">
    <property type="entry name" value="MetI-like"/>
    <property type="match status" value="1"/>
</dbReference>
<protein>
    <submittedName>
        <fullName evidence="9">Peptide ABC transporter permease</fullName>
    </submittedName>
</protein>
<dbReference type="GeneID" id="16549489"/>
<dbReference type="PANTHER" id="PTHR30465">
    <property type="entry name" value="INNER MEMBRANE ABC TRANSPORTER"/>
    <property type="match status" value="1"/>
</dbReference>
<dbReference type="AlphaFoldDB" id="H3ZR75"/>
<dbReference type="CDD" id="cd06261">
    <property type="entry name" value="TM_PBP2"/>
    <property type="match status" value="1"/>
</dbReference>
<evidence type="ECO:0000256" key="2">
    <source>
        <dbReference type="ARBA" id="ARBA00022448"/>
    </source>
</evidence>
<dbReference type="GO" id="GO:0055085">
    <property type="term" value="P:transmembrane transport"/>
    <property type="evidence" value="ECO:0007669"/>
    <property type="project" value="InterPro"/>
</dbReference>
<reference evidence="9 10" key="1">
    <citation type="journal article" date="2012" name="J. Bacteriol.">
        <title>Genome sequence of the model hyperthermophilic archaeon Thermococcus litoralis NS-C.</title>
        <authorList>
            <person name="Gardner A.F."/>
            <person name="Kumar S."/>
            <person name="Perler F.B."/>
        </authorList>
    </citation>
    <scope>NUCLEOTIDE SEQUENCE [LARGE SCALE GENOMIC DNA]</scope>
    <source>
        <strain evidence="10">ATCC 51850 / DSM 5473 / JCM 8560 / NS-C</strain>
    </source>
</reference>
<dbReference type="Pfam" id="PF00528">
    <property type="entry name" value="BPD_transp_1"/>
    <property type="match status" value="1"/>
</dbReference>
<sequence>MRFPVKTLTRLAAIYLCVFLVIILVAGATSNKLAWNYVHDALIGIRRNNPALYQELEQNATREGITVEEYYYKILTKAKGVRANSIFVTGIDLLKKSIDYYRNNTKYDFSDFIKVTLAVMGITMFLIIILSLFLGFKLANSRFLYIAEGLARFFNGIPSWWIGAVLIAVFAVKLDAFPISGLKSIPPKGGFEGVLDVLWHLVLPVATLVFVYIWEFVVVVAHNVRDELGKPYVLTARAKGISEWVIYWRHVLKNVSIVLSSFTVQKFVEMFTDYIVVDVLFNLGGLGIIFKASFVRTVVPAFGVVVSFDYRLFFVVTLSIFIISFVFSFLLELVKGMLDPRVS</sequence>
<dbReference type="Gene3D" id="1.10.3720.10">
    <property type="entry name" value="MetI-like"/>
    <property type="match status" value="1"/>
</dbReference>
<evidence type="ECO:0000313" key="10">
    <source>
        <dbReference type="Proteomes" id="UP000015502"/>
    </source>
</evidence>
<dbReference type="PANTHER" id="PTHR30465:SF0">
    <property type="entry name" value="OLIGOPEPTIDE TRANSPORT SYSTEM PERMEASE PROTEIN APPB"/>
    <property type="match status" value="1"/>
</dbReference>
<dbReference type="InterPro" id="IPR000515">
    <property type="entry name" value="MetI-like"/>
</dbReference>
<evidence type="ECO:0000259" key="8">
    <source>
        <dbReference type="PROSITE" id="PS50928"/>
    </source>
</evidence>
<evidence type="ECO:0000256" key="4">
    <source>
        <dbReference type="ARBA" id="ARBA00022692"/>
    </source>
</evidence>
<comment type="subcellular location">
    <subcellularLocation>
        <location evidence="1 7">Cell membrane</location>
        <topology evidence="1 7">Multi-pass membrane protein</topology>
    </subcellularLocation>
</comment>
<dbReference type="HOGENOM" id="CLU_843637_0_0_2"/>
<feature type="transmembrane region" description="Helical" evidence="7">
    <location>
        <begin position="197"/>
        <end position="221"/>
    </location>
</feature>
<dbReference type="Proteomes" id="UP000015502">
    <property type="component" value="Chromosome"/>
</dbReference>
<dbReference type="InterPro" id="IPR035906">
    <property type="entry name" value="MetI-like_sf"/>
</dbReference>
<name>H3ZR75_THELN</name>
<evidence type="ECO:0000256" key="7">
    <source>
        <dbReference type="RuleBase" id="RU363032"/>
    </source>
</evidence>
<gene>
    <name evidence="9" type="ORF">OCC_10584</name>
</gene>
<dbReference type="KEGG" id="tlt:OCC_10584"/>
<proteinExistence type="inferred from homology"/>